<proteinExistence type="predicted"/>
<feature type="compositionally biased region" description="Acidic residues" evidence="2">
    <location>
        <begin position="41"/>
        <end position="57"/>
    </location>
</feature>
<feature type="coiled-coil region" evidence="1">
    <location>
        <begin position="289"/>
        <end position="323"/>
    </location>
</feature>
<feature type="coiled-coil region" evidence="1">
    <location>
        <begin position="587"/>
        <end position="649"/>
    </location>
</feature>
<dbReference type="AlphaFoldDB" id="A0A0V0JBW7"/>
<reference evidence="3" key="1">
    <citation type="submission" date="2016-01" db="EMBL/GenBank/DDBJ databases">
        <title>Reference transcriptome for the parasite Schistocephalus solidus: insights into the molecular evolution of parasitism.</title>
        <authorList>
            <person name="Hebert F.O."/>
            <person name="Grambauer S."/>
            <person name="Barber I."/>
            <person name="Landry C.R."/>
            <person name="Aubin-Horth N."/>
        </authorList>
    </citation>
    <scope>NUCLEOTIDE SEQUENCE</scope>
</reference>
<gene>
    <name evidence="3" type="ORF">TR105113</name>
</gene>
<keyword evidence="1" id="KW-0175">Coiled coil</keyword>
<feature type="non-terminal residue" evidence="3">
    <location>
        <position position="1"/>
    </location>
</feature>
<protein>
    <submittedName>
        <fullName evidence="3">Uncharacterized protein</fullName>
    </submittedName>
</protein>
<evidence type="ECO:0000256" key="2">
    <source>
        <dbReference type="SAM" id="MobiDB-lite"/>
    </source>
</evidence>
<feature type="region of interest" description="Disordered" evidence="2">
    <location>
        <begin position="40"/>
        <end position="102"/>
    </location>
</feature>
<evidence type="ECO:0000256" key="1">
    <source>
        <dbReference type="SAM" id="Coils"/>
    </source>
</evidence>
<feature type="compositionally biased region" description="Polar residues" evidence="2">
    <location>
        <begin position="1050"/>
        <end position="1071"/>
    </location>
</feature>
<name>A0A0V0JBW7_SCHSO</name>
<feature type="region of interest" description="Disordered" evidence="2">
    <location>
        <begin position="191"/>
        <end position="229"/>
    </location>
</feature>
<sequence length="1256" mass="140087">EKEDCKSRPTVQPPFRTATKSDSVCVSGADKPVTNLMQAIEYEDGLKEEEEEEEEAPDGSRPSCSEARGLSTQLNSSRTLPTALYRSRDYESDEAGLGLSPIEERTEDCFSFASNSSHSKEEENAHQSVCLSPGSPLTAEPIYVNAEWLKQFSEGDSTHTGIANLPSEARSLKITQTVVTDTDVKQNKTAQLETQSMESASVVQRSPLSPSSEHTLILKNGRPSSRPSSVEMLRQMLHSKVPENISRKGASLKFNSNQSGYQDAASNGLTQQEPNTEDNSSVVCLEEKLVQALRALEREHRARQEVEAELDKARAQLAEAVMKAEAPSSEDSASVPKNVSEIVAECNLLRMKLNEETDHRQSLETVYENLKKQLIENEEELFKSRSQCQNLEMEVSQANLRLKSARTEYERLKRQLQDEMLPPNEADGSKFVSCDFAKRPSVFAVEAPSVARHHYVPDGGPTPTSVAAVQATNNASVTLPGVKLHITLLRELISAEKLRLKGQTDEMHDQLQELQSLFNDLTVKLARFRVTDSSADRSKLLEIEIEHLHETQMHLERVANEKLRKYAQQIEDQANRLGSLSQIDAEYEKLRSANKTAVKDLEFYKDKCDSLEGKLAELEKIIESEQRQLEKLESDLREALREQSKKEDDISHLREHQDALILWLACMSNNLSTLESATAAVHTNLSQLLKPVSTQVQAVSPRTFSPAELVQAEELLQVLLSAQESANKRLDELKSAGVLECAADTGESFLARKKTLLQMANLPPPETDSALSVERFLIERLLLRTRAEHEAVCLATERQAELLRVKAELAQISKMKDTRHQNGSSQTTANAPVVLSLTESGGEKVGVSAAASESFPQWPSLCMGPQAPIGSFENVFARLKNPATCRNASIELDSCPMFSGKEMEPMQCLLTDKHAPADKTSTACKTDTSTNQEKLPQDSNVLIATFTKAIHELQGQNIALQNQLKLAKASTAVERRSAALMFRSRCSPENTENEQERLKKRVIELEQERGRILTEKQVLEENARAEHKLTSKLIQHMDLLSSRPMRRRSYGSSTMIPASKQSYRHTSTNPAATRHNSESLSSSSELSSDELKGVPVQKPARHRYRGNPGGKASSRRRNHHNASPRPDDTYRYEPVTNAHSELDSNESSVDTPKVDHDIKRSRRPLVERRPYQPCSNPNPNLLLDRFPTRDITRGFGNVFFPHNVLSVAPAASTTNILLQKAKLSLQAVEKDLSSLGPPPDVNSNDYLQYLRKKYMF</sequence>
<feature type="coiled-coil region" evidence="1">
    <location>
        <begin position="950"/>
        <end position="1022"/>
    </location>
</feature>
<evidence type="ECO:0000313" key="3">
    <source>
        <dbReference type="EMBL" id="JAP62775.1"/>
    </source>
</evidence>
<organism evidence="3">
    <name type="scientific">Schistocephalus solidus</name>
    <name type="common">Tapeworm</name>
    <dbReference type="NCBI Taxonomy" id="70667"/>
    <lineage>
        <taxon>Eukaryota</taxon>
        <taxon>Metazoa</taxon>
        <taxon>Spiralia</taxon>
        <taxon>Lophotrochozoa</taxon>
        <taxon>Platyhelminthes</taxon>
        <taxon>Cestoda</taxon>
        <taxon>Eucestoda</taxon>
        <taxon>Diphyllobothriidea</taxon>
        <taxon>Diphyllobothriidae</taxon>
        <taxon>Schistocephalus</taxon>
    </lineage>
</organism>
<feature type="region of interest" description="Disordered" evidence="2">
    <location>
        <begin position="1"/>
        <end position="28"/>
    </location>
</feature>
<feature type="compositionally biased region" description="Polar residues" evidence="2">
    <location>
        <begin position="70"/>
        <end position="80"/>
    </location>
</feature>
<feature type="compositionally biased region" description="Polar residues" evidence="2">
    <location>
        <begin position="253"/>
        <end position="281"/>
    </location>
</feature>
<accession>A0A0V0JBW7</accession>
<feature type="compositionally biased region" description="Basic residues" evidence="2">
    <location>
        <begin position="1113"/>
        <end position="1122"/>
    </location>
</feature>
<dbReference type="EMBL" id="GEEE01000450">
    <property type="protein sequence ID" value="JAP62775.1"/>
    <property type="molecule type" value="Transcribed_RNA"/>
</dbReference>
<feature type="region of interest" description="Disordered" evidence="2">
    <location>
        <begin position="244"/>
        <end position="281"/>
    </location>
</feature>
<feature type="region of interest" description="Disordered" evidence="2">
    <location>
        <begin position="1037"/>
        <end position="1132"/>
    </location>
</feature>
<feature type="coiled-coil region" evidence="1">
    <location>
        <begin position="353"/>
        <end position="419"/>
    </location>
</feature>
<feature type="compositionally biased region" description="Polar residues" evidence="2">
    <location>
        <begin position="191"/>
        <end position="214"/>
    </location>
</feature>